<name>A0ABN9B4U5_9NEOB</name>
<organism evidence="2 3">
    <name type="scientific">Staurois parvus</name>
    <dbReference type="NCBI Taxonomy" id="386267"/>
    <lineage>
        <taxon>Eukaryota</taxon>
        <taxon>Metazoa</taxon>
        <taxon>Chordata</taxon>
        <taxon>Craniata</taxon>
        <taxon>Vertebrata</taxon>
        <taxon>Euteleostomi</taxon>
        <taxon>Amphibia</taxon>
        <taxon>Batrachia</taxon>
        <taxon>Anura</taxon>
        <taxon>Neobatrachia</taxon>
        <taxon>Ranoidea</taxon>
        <taxon>Ranidae</taxon>
        <taxon>Staurois</taxon>
    </lineage>
</organism>
<reference evidence="2" key="1">
    <citation type="submission" date="2023-05" db="EMBL/GenBank/DDBJ databases">
        <authorList>
            <person name="Stuckert A."/>
        </authorList>
    </citation>
    <scope>NUCLEOTIDE SEQUENCE</scope>
</reference>
<gene>
    <name evidence="2" type="ORF">SPARVUS_LOCUS2140182</name>
</gene>
<feature type="region of interest" description="Disordered" evidence="1">
    <location>
        <begin position="12"/>
        <end position="38"/>
    </location>
</feature>
<proteinExistence type="predicted"/>
<protein>
    <submittedName>
        <fullName evidence="2">Uncharacterized protein</fullName>
    </submittedName>
</protein>
<dbReference type="Proteomes" id="UP001162483">
    <property type="component" value="Unassembled WGS sequence"/>
</dbReference>
<comment type="caution">
    <text evidence="2">The sequence shown here is derived from an EMBL/GenBank/DDBJ whole genome shotgun (WGS) entry which is preliminary data.</text>
</comment>
<evidence type="ECO:0000313" key="2">
    <source>
        <dbReference type="EMBL" id="CAI9542700.1"/>
    </source>
</evidence>
<evidence type="ECO:0000313" key="3">
    <source>
        <dbReference type="Proteomes" id="UP001162483"/>
    </source>
</evidence>
<evidence type="ECO:0000256" key="1">
    <source>
        <dbReference type="SAM" id="MobiDB-lite"/>
    </source>
</evidence>
<accession>A0ABN9B4U5</accession>
<dbReference type="EMBL" id="CATNWA010002367">
    <property type="protein sequence ID" value="CAI9542700.1"/>
    <property type="molecule type" value="Genomic_DNA"/>
</dbReference>
<keyword evidence="3" id="KW-1185">Reference proteome</keyword>
<sequence length="49" mass="5479">MLYLLLETPALSHSDNCGKERSGSQGQNHAGYRESPHPCGVLWSLRVWP</sequence>